<keyword evidence="1" id="KW-0472">Membrane</keyword>
<feature type="signal peptide" evidence="2">
    <location>
        <begin position="1"/>
        <end position="17"/>
    </location>
</feature>
<proteinExistence type="predicted"/>
<dbReference type="Proteomes" id="UP000248817">
    <property type="component" value="Unassembled WGS sequence"/>
</dbReference>
<dbReference type="AlphaFoldDB" id="A0A2V5I5M3"/>
<protein>
    <recommendedName>
        <fullName evidence="5">Integral membrane protein</fullName>
    </recommendedName>
</protein>
<gene>
    <name evidence="3" type="ORF">BP00DRAFT_344008</name>
</gene>
<dbReference type="PANTHER" id="PTHR35043">
    <property type="entry name" value="TRANSCRIPTION FACTOR DOMAIN-CONTAINING PROTEIN"/>
    <property type="match status" value="1"/>
</dbReference>
<organism evidence="3 4">
    <name type="scientific">Aspergillus indologenus CBS 114.80</name>
    <dbReference type="NCBI Taxonomy" id="1450541"/>
    <lineage>
        <taxon>Eukaryota</taxon>
        <taxon>Fungi</taxon>
        <taxon>Dikarya</taxon>
        <taxon>Ascomycota</taxon>
        <taxon>Pezizomycotina</taxon>
        <taxon>Eurotiomycetes</taxon>
        <taxon>Eurotiomycetidae</taxon>
        <taxon>Eurotiales</taxon>
        <taxon>Aspergillaceae</taxon>
        <taxon>Aspergillus</taxon>
        <taxon>Aspergillus subgen. Circumdati</taxon>
    </lineage>
</organism>
<accession>A0A2V5I5M3</accession>
<sequence length="422" mass="48169">MFFFLLCTSLFILPSDAFTSFNTNCTLPLDTVNYVSSPNTRGTLTILWTCLFTIVSCTWTVKYPDVPWQREHYRPGRMGDMKCVAQKYFSQILWFLVTLLAPEVLLAKYWHDILTARRHIPALKALAMEDGVEWTLTHSLFANMGGFVVRDSPVPQDELSHRAEERTCSPAPPSVVHTTRVLPRLPAITQEELRDRSKADGLMRLITVIQILWMCTQVIARSVSGLAVSQLEISVVAFASCAVVMYWLCWEKPKGVQIPITLLQVDALTQHLAAWDDPENSVRRRVLWEIFPPEQYTQMFREIQIAVTNTVNEPLAAWGVILAGPLFGGVHLIAWDFVFPSNIERLLWRMAAIYCTCFPVALPLLALCTLGVWRAPRFIGNPWLIVYTLARLYLLVEMFRTLAYLPVDTYRGTWTVNMPYFG</sequence>
<feature type="transmembrane region" description="Helical" evidence="1">
    <location>
        <begin position="315"/>
        <end position="334"/>
    </location>
</feature>
<evidence type="ECO:0000313" key="4">
    <source>
        <dbReference type="Proteomes" id="UP000248817"/>
    </source>
</evidence>
<reference evidence="3 4" key="1">
    <citation type="submission" date="2018-02" db="EMBL/GenBank/DDBJ databases">
        <title>The genomes of Aspergillus section Nigri reveals drivers in fungal speciation.</title>
        <authorList>
            <consortium name="DOE Joint Genome Institute"/>
            <person name="Vesth T.C."/>
            <person name="Nybo J."/>
            <person name="Theobald S."/>
            <person name="Brandl J."/>
            <person name="Frisvad J.C."/>
            <person name="Nielsen K.F."/>
            <person name="Lyhne E.K."/>
            <person name="Kogle M.E."/>
            <person name="Kuo A."/>
            <person name="Riley R."/>
            <person name="Clum A."/>
            <person name="Nolan M."/>
            <person name="Lipzen A."/>
            <person name="Salamov A."/>
            <person name="Henrissat B."/>
            <person name="Wiebenga A."/>
            <person name="De vries R.P."/>
            <person name="Grigoriev I.V."/>
            <person name="Mortensen U.H."/>
            <person name="Andersen M.R."/>
            <person name="Baker S.E."/>
        </authorList>
    </citation>
    <scope>NUCLEOTIDE SEQUENCE [LARGE SCALE GENOMIC DNA]</scope>
    <source>
        <strain evidence="3 4">CBS 114.80</strain>
    </source>
</reference>
<dbReference type="EMBL" id="KZ825504">
    <property type="protein sequence ID" value="PYI31321.1"/>
    <property type="molecule type" value="Genomic_DNA"/>
</dbReference>
<keyword evidence="1" id="KW-0812">Transmembrane</keyword>
<feature type="transmembrane region" description="Helical" evidence="1">
    <location>
        <begin position="384"/>
        <end position="405"/>
    </location>
</feature>
<feature type="transmembrane region" description="Helical" evidence="1">
    <location>
        <begin position="346"/>
        <end position="372"/>
    </location>
</feature>
<feature type="transmembrane region" description="Helical" evidence="1">
    <location>
        <begin position="202"/>
        <end position="220"/>
    </location>
</feature>
<feature type="transmembrane region" description="Helical" evidence="1">
    <location>
        <begin position="226"/>
        <end position="248"/>
    </location>
</feature>
<evidence type="ECO:0000313" key="3">
    <source>
        <dbReference type="EMBL" id="PYI31321.1"/>
    </source>
</evidence>
<feature type="chain" id="PRO_5016065622" description="Integral membrane protein" evidence="2">
    <location>
        <begin position="18"/>
        <end position="422"/>
    </location>
</feature>
<keyword evidence="1" id="KW-1133">Transmembrane helix</keyword>
<keyword evidence="2" id="KW-0732">Signal</keyword>
<evidence type="ECO:0000256" key="2">
    <source>
        <dbReference type="SAM" id="SignalP"/>
    </source>
</evidence>
<name>A0A2V5I5M3_9EURO</name>
<keyword evidence="4" id="KW-1185">Reference proteome</keyword>
<evidence type="ECO:0000256" key="1">
    <source>
        <dbReference type="SAM" id="Phobius"/>
    </source>
</evidence>
<dbReference type="PANTHER" id="PTHR35043:SF7">
    <property type="entry name" value="TRANSCRIPTION FACTOR DOMAIN-CONTAINING PROTEIN"/>
    <property type="match status" value="1"/>
</dbReference>
<evidence type="ECO:0008006" key="5">
    <source>
        <dbReference type="Google" id="ProtNLM"/>
    </source>
</evidence>